<evidence type="ECO:0000313" key="2">
    <source>
        <dbReference type="Proteomes" id="UP000222564"/>
    </source>
</evidence>
<comment type="caution">
    <text evidence="1">The sequence shown here is derived from an EMBL/GenBank/DDBJ whole genome shotgun (WGS) entry which is preliminary data.</text>
</comment>
<name>A0A2C6MEC1_9FIRM</name>
<protein>
    <submittedName>
        <fullName evidence="1">Uncharacterized protein</fullName>
    </submittedName>
</protein>
<dbReference type="AlphaFoldDB" id="A0A2C6MEC1"/>
<reference evidence="1 2" key="1">
    <citation type="submission" date="2013-09" db="EMBL/GenBank/DDBJ databases">
        <title>Biodegradation of hydrocarbons in the deep terrestrial subsurface : characterization of a microbial consortium composed of two Desulfotomaculum species originating from a deep geological formation.</title>
        <authorList>
            <person name="Aullo T."/>
            <person name="Berlendis S."/>
            <person name="Lascourreges J.-F."/>
            <person name="Dessort D."/>
            <person name="Saint-Laurent S."/>
            <person name="Schraauwers B."/>
            <person name="Mas J."/>
            <person name="Magot M."/>
            <person name="Ranchou-Peyruse A."/>
        </authorList>
    </citation>
    <scope>NUCLEOTIDE SEQUENCE [LARGE SCALE GENOMIC DNA]</scope>
    <source>
        <strain evidence="1 2">Bs107</strain>
    </source>
</reference>
<proteinExistence type="predicted"/>
<sequence length="60" mass="6439">MALEDFLARETVAIIQKNTVNKRGSGKSGLLFVDAPGHPQVLLFAPLRQAPGRLSPSPQV</sequence>
<organism evidence="1 2">
    <name type="scientific">Desulforamulus profundi</name>
    <dbReference type="NCBI Taxonomy" id="1383067"/>
    <lineage>
        <taxon>Bacteria</taxon>
        <taxon>Bacillati</taxon>
        <taxon>Bacillota</taxon>
        <taxon>Clostridia</taxon>
        <taxon>Eubacteriales</taxon>
        <taxon>Peptococcaceae</taxon>
        <taxon>Desulforamulus</taxon>
    </lineage>
</organism>
<gene>
    <name evidence="1" type="ORF">P378_02400</name>
</gene>
<evidence type="ECO:0000313" key="1">
    <source>
        <dbReference type="EMBL" id="PHJ39659.1"/>
    </source>
</evidence>
<accession>A0A2C6MEC1</accession>
<dbReference type="Proteomes" id="UP000222564">
    <property type="component" value="Unassembled WGS sequence"/>
</dbReference>
<keyword evidence="2" id="KW-1185">Reference proteome</keyword>
<dbReference type="EMBL" id="AWQQ01000017">
    <property type="protein sequence ID" value="PHJ39659.1"/>
    <property type="molecule type" value="Genomic_DNA"/>
</dbReference>